<dbReference type="EMBL" id="DF158181">
    <property type="protein sequence ID" value="GAB69923.1"/>
    <property type="molecule type" value="Genomic_DNA"/>
</dbReference>
<gene>
    <name evidence="1" type="ORF">PCYB_006720</name>
</gene>
<dbReference type="GeneID" id="14696465"/>
<dbReference type="PhylomeDB" id="K6UNY7"/>
<evidence type="ECO:0000313" key="1">
    <source>
        <dbReference type="EMBL" id="GAB69923.1"/>
    </source>
</evidence>
<protein>
    <submittedName>
        <fullName evidence="1">Uncharacterized protein</fullName>
    </submittedName>
</protein>
<keyword evidence="2" id="KW-1185">Reference proteome</keyword>
<sequence>MLHIFNNNIDDIKEFLSSNDNSKIFSCKEFINKCVDLYKSMDKDHCSIDRASDTTKIFTCDIVKKFKNLYCSNIYNTLERNNDFPDLYDITTINNMEGCPSEENQSYSASTVEIKESDSSKIQSVPPALGLMAGIPPLLVLTYKKMDKFGFTRKWKRNKNNLYGDEGNEILFDGNVHSEINTYNIGYDVP</sequence>
<dbReference type="AlphaFoldDB" id="K6UNY7"/>
<dbReference type="Proteomes" id="UP000006319">
    <property type="component" value="Unassembled WGS sequence"/>
</dbReference>
<dbReference type="RefSeq" id="XP_004228141.1">
    <property type="nucleotide sequence ID" value="XM_004228093.1"/>
</dbReference>
<name>K6UNY7_PLACD</name>
<dbReference type="VEuPathDB" id="PlasmoDB:PCYB_006720"/>
<reference evidence="1 2" key="1">
    <citation type="journal article" date="2012" name="Nat. Genet.">
        <title>Plasmodium cynomolgi genome sequences provide insight into Plasmodium vivax and the monkey malaria clade.</title>
        <authorList>
            <person name="Tachibana S."/>
            <person name="Sullivan S.A."/>
            <person name="Kawai S."/>
            <person name="Nakamura S."/>
            <person name="Kim H.R."/>
            <person name="Goto N."/>
            <person name="Arisue N."/>
            <person name="Palacpac N.M.Q."/>
            <person name="Honma H."/>
            <person name="Yagi M."/>
            <person name="Tougan T."/>
            <person name="Katakai Y."/>
            <person name="Kaneko O."/>
            <person name="Mita T."/>
            <person name="Kita K."/>
            <person name="Yasutomi Y."/>
            <person name="Sutton P.L."/>
            <person name="Shakhbatyan R."/>
            <person name="Horii T."/>
            <person name="Yasunaga T."/>
            <person name="Barnwell J.W."/>
            <person name="Escalante A.A."/>
            <person name="Carlton J.M."/>
            <person name="Tanabe K."/>
        </authorList>
    </citation>
    <scope>NUCLEOTIDE SEQUENCE [LARGE SCALE GENOMIC DNA]</scope>
    <source>
        <strain evidence="1 2">B</strain>
    </source>
</reference>
<organism evidence="1 2">
    <name type="scientific">Plasmodium cynomolgi (strain B)</name>
    <dbReference type="NCBI Taxonomy" id="1120755"/>
    <lineage>
        <taxon>Eukaryota</taxon>
        <taxon>Sar</taxon>
        <taxon>Alveolata</taxon>
        <taxon>Apicomplexa</taxon>
        <taxon>Aconoidasida</taxon>
        <taxon>Haemosporida</taxon>
        <taxon>Plasmodiidae</taxon>
        <taxon>Plasmodium</taxon>
        <taxon>Plasmodium (Plasmodium)</taxon>
    </lineage>
</organism>
<dbReference type="KEGG" id="pcy:PCYB_006720"/>
<evidence type="ECO:0000313" key="2">
    <source>
        <dbReference type="Proteomes" id="UP000006319"/>
    </source>
</evidence>
<accession>K6UNY7</accession>
<dbReference type="OrthoDB" id="389456at2759"/>
<proteinExistence type="predicted"/>